<dbReference type="Pfam" id="PF00496">
    <property type="entry name" value="SBP_bac_5"/>
    <property type="match status" value="1"/>
</dbReference>
<dbReference type="OrthoDB" id="137511at2"/>
<gene>
    <name evidence="7" type="ORF">DCMF_26365</name>
    <name evidence="8" type="ORF">DCMF_26455</name>
</gene>
<dbReference type="PANTHER" id="PTHR30290">
    <property type="entry name" value="PERIPLASMIC BINDING COMPONENT OF ABC TRANSPORTER"/>
    <property type="match status" value="1"/>
</dbReference>
<dbReference type="KEGG" id="fwa:DCMF_26455"/>
<comment type="similarity">
    <text evidence="2">Belongs to the bacterial solute-binding protein 5 family.</text>
</comment>
<evidence type="ECO:0000256" key="4">
    <source>
        <dbReference type="ARBA" id="ARBA00022729"/>
    </source>
</evidence>
<sequence length="525" mass="58840">MYKRLSVLLVIVLAAGLMLSACGTKEPAEEQTGQTEQTEQTKYGGTLRNAYFAPTNMDPAFYSTVPDEHIGRQIYDFLVFIDEKSQPDLTRSLAEKWGADETGKVWTFNLRKGVKFHDGKEFTSKDVKFTFDRLRDPKVGAATVQIYSNIVDISATDDYTVVFTLKNPNPDFLKDLADYHAVVVDADNKDFKTNFNGTGPFMVESYIPEDRITFKKNPNYWMKDADGNPLPYLDGMEFLFLSDPSAQIEALRSGQVDYLFYLPAEAVPTLEGNPDVVVYQSPSNLTYVIHMRCDQGPAKDARVRQALKLGTDRKAIMDGAIGGLGVTGRDTPIGPSYSEFYLDVPEPQRDVAKAKQLLADAGYANGLKITLYTQEASPVPAIATIWKEQMAEIGVDVEIQMVPSEVYYGSDNMWLNVDFGITDWGSRAYPQPYLDLAYVSSAQWNESHWSDAELDKLAAEAAKEMDPAKRVDLYHQIQQIFMDRGPIILPFFKNNMWAASAKLKGLQPTAYVGTALDLRTVYFEK</sequence>
<dbReference type="GO" id="GO:0042597">
    <property type="term" value="C:periplasmic space"/>
    <property type="evidence" value="ECO:0007669"/>
    <property type="project" value="UniProtKB-ARBA"/>
</dbReference>
<proteinExistence type="inferred from homology"/>
<dbReference type="Gene3D" id="3.10.105.10">
    <property type="entry name" value="Dipeptide-binding Protein, Domain 3"/>
    <property type="match status" value="1"/>
</dbReference>
<dbReference type="CDD" id="cd08503">
    <property type="entry name" value="PBP2_NikA_DppA_OppA_like_17"/>
    <property type="match status" value="1"/>
</dbReference>
<keyword evidence="3" id="KW-0813">Transport</keyword>
<dbReference type="AlphaFoldDB" id="A0A3G1KZJ5"/>
<dbReference type="PIRSF" id="PIRSF002741">
    <property type="entry name" value="MppA"/>
    <property type="match status" value="1"/>
</dbReference>
<dbReference type="Gene3D" id="3.90.76.10">
    <property type="entry name" value="Dipeptide-binding Protein, Domain 1"/>
    <property type="match status" value="1"/>
</dbReference>
<dbReference type="RefSeq" id="WP_148137193.1">
    <property type="nucleotide sequence ID" value="NZ_CP017634.1"/>
</dbReference>
<dbReference type="InterPro" id="IPR030678">
    <property type="entry name" value="Peptide/Ni-bd"/>
</dbReference>
<dbReference type="InterPro" id="IPR000914">
    <property type="entry name" value="SBP_5_dom"/>
</dbReference>
<evidence type="ECO:0000256" key="1">
    <source>
        <dbReference type="ARBA" id="ARBA00004196"/>
    </source>
</evidence>
<evidence type="ECO:0000256" key="2">
    <source>
        <dbReference type="ARBA" id="ARBA00005695"/>
    </source>
</evidence>
<organism evidence="7 9">
    <name type="scientific">Formimonas warabiya</name>
    <dbReference type="NCBI Taxonomy" id="1761012"/>
    <lineage>
        <taxon>Bacteria</taxon>
        <taxon>Bacillati</taxon>
        <taxon>Bacillota</taxon>
        <taxon>Clostridia</taxon>
        <taxon>Eubacteriales</taxon>
        <taxon>Peptococcaceae</taxon>
        <taxon>Candidatus Formimonas</taxon>
    </lineage>
</organism>
<dbReference type="GO" id="GO:0043190">
    <property type="term" value="C:ATP-binding cassette (ABC) transporter complex"/>
    <property type="evidence" value="ECO:0007669"/>
    <property type="project" value="InterPro"/>
</dbReference>
<evidence type="ECO:0000313" key="8">
    <source>
        <dbReference type="EMBL" id="ATW27824.1"/>
    </source>
</evidence>
<protein>
    <recommendedName>
        <fullName evidence="6">Solute-binding protein family 5 domain-containing protein</fullName>
    </recommendedName>
</protein>
<dbReference type="KEGG" id="fwa:DCMF_26365"/>
<keyword evidence="9" id="KW-1185">Reference proteome</keyword>
<reference evidence="7 9" key="1">
    <citation type="submission" date="2016-10" db="EMBL/GenBank/DDBJ databases">
        <title>Complete Genome Sequence of Peptococcaceae strain DCMF.</title>
        <authorList>
            <person name="Edwards R.J."/>
            <person name="Holland S.I."/>
            <person name="Deshpande N.P."/>
            <person name="Wong Y.K."/>
            <person name="Ertan H."/>
            <person name="Manefield M."/>
            <person name="Russell T.L."/>
            <person name="Lee M.J."/>
        </authorList>
    </citation>
    <scope>NUCLEOTIDE SEQUENCE [LARGE SCALE GENOMIC DNA]</scope>
    <source>
        <strain evidence="7 9">DCMF</strain>
    </source>
</reference>
<dbReference type="GO" id="GO:0015833">
    <property type="term" value="P:peptide transport"/>
    <property type="evidence" value="ECO:0007669"/>
    <property type="project" value="TreeGrafter"/>
</dbReference>
<feature type="signal peptide" evidence="5">
    <location>
        <begin position="1"/>
        <end position="20"/>
    </location>
</feature>
<dbReference type="GO" id="GO:0030313">
    <property type="term" value="C:cell envelope"/>
    <property type="evidence" value="ECO:0007669"/>
    <property type="project" value="UniProtKB-SubCell"/>
</dbReference>
<dbReference type="PANTHER" id="PTHR30290:SF10">
    <property type="entry name" value="PERIPLASMIC OLIGOPEPTIDE-BINDING PROTEIN-RELATED"/>
    <property type="match status" value="1"/>
</dbReference>
<dbReference type="EMBL" id="CP017634">
    <property type="protein sequence ID" value="ATW27811.1"/>
    <property type="molecule type" value="Genomic_DNA"/>
</dbReference>
<dbReference type="Proteomes" id="UP000323521">
    <property type="component" value="Chromosome"/>
</dbReference>
<dbReference type="PROSITE" id="PS51257">
    <property type="entry name" value="PROKAR_LIPOPROTEIN"/>
    <property type="match status" value="1"/>
</dbReference>
<evidence type="ECO:0000256" key="5">
    <source>
        <dbReference type="SAM" id="SignalP"/>
    </source>
</evidence>
<dbReference type="InterPro" id="IPR039424">
    <property type="entry name" value="SBP_5"/>
</dbReference>
<evidence type="ECO:0000313" key="9">
    <source>
        <dbReference type="Proteomes" id="UP000323521"/>
    </source>
</evidence>
<dbReference type="EMBL" id="CP017634">
    <property type="protein sequence ID" value="ATW27824.1"/>
    <property type="molecule type" value="Genomic_DNA"/>
</dbReference>
<dbReference type="GO" id="GO:1904680">
    <property type="term" value="F:peptide transmembrane transporter activity"/>
    <property type="evidence" value="ECO:0007669"/>
    <property type="project" value="TreeGrafter"/>
</dbReference>
<evidence type="ECO:0000256" key="3">
    <source>
        <dbReference type="ARBA" id="ARBA00022448"/>
    </source>
</evidence>
<evidence type="ECO:0000259" key="6">
    <source>
        <dbReference type="Pfam" id="PF00496"/>
    </source>
</evidence>
<evidence type="ECO:0000313" key="7">
    <source>
        <dbReference type="EMBL" id="ATW27811.1"/>
    </source>
</evidence>
<feature type="domain" description="Solute-binding protein family 5" evidence="6">
    <location>
        <begin position="92"/>
        <end position="442"/>
    </location>
</feature>
<feature type="chain" id="PRO_5044593388" description="Solute-binding protein family 5 domain-containing protein" evidence="5">
    <location>
        <begin position="21"/>
        <end position="525"/>
    </location>
</feature>
<name>A0A3G1KZJ5_FORW1</name>
<dbReference type="SUPFAM" id="SSF53850">
    <property type="entry name" value="Periplasmic binding protein-like II"/>
    <property type="match status" value="1"/>
</dbReference>
<comment type="subcellular location">
    <subcellularLocation>
        <location evidence="1">Cell envelope</location>
    </subcellularLocation>
</comment>
<accession>A0A3G1KZJ5</accession>
<keyword evidence="4 5" id="KW-0732">Signal</keyword>
<dbReference type="Gene3D" id="3.40.190.10">
    <property type="entry name" value="Periplasmic binding protein-like II"/>
    <property type="match status" value="1"/>
</dbReference>